<dbReference type="GO" id="GO:0020037">
    <property type="term" value="F:heme binding"/>
    <property type="evidence" value="ECO:0007669"/>
    <property type="project" value="InterPro"/>
</dbReference>
<evidence type="ECO:0000256" key="4">
    <source>
        <dbReference type="PROSITE-ProRule" id="PRU00433"/>
    </source>
</evidence>
<protein>
    <submittedName>
        <fullName evidence="7">Cytochrome C</fullName>
    </submittedName>
</protein>
<evidence type="ECO:0000313" key="8">
    <source>
        <dbReference type="Proteomes" id="UP000026923"/>
    </source>
</evidence>
<dbReference type="Pfam" id="PF13442">
    <property type="entry name" value="Cytochrome_CBB3"/>
    <property type="match status" value="1"/>
</dbReference>
<feature type="compositionally biased region" description="Basic and acidic residues" evidence="5">
    <location>
        <begin position="168"/>
        <end position="185"/>
    </location>
</feature>
<dbReference type="OrthoDB" id="9765171at2"/>
<proteinExistence type="predicted"/>
<evidence type="ECO:0000256" key="3">
    <source>
        <dbReference type="ARBA" id="ARBA00023004"/>
    </source>
</evidence>
<evidence type="ECO:0000313" key="7">
    <source>
        <dbReference type="EMBL" id="EWC41628.1"/>
    </source>
</evidence>
<reference evidence="7 8" key="1">
    <citation type="journal article" date="2013" name="Genome Announc.">
        <title>Draft Genome of the Nitrogen-Fixing Bacterium Pseudomonas stutzeri Strain KOS6 Isolated from Industrial Hydrocarbon Sludge.</title>
        <authorList>
            <person name="Grigoryeva T.V."/>
            <person name="Laikov A.V."/>
            <person name="Naumova R.P."/>
            <person name="Manolov A.I."/>
            <person name="Larin A.K."/>
            <person name="Karpova I.Y."/>
            <person name="Semashko T.A."/>
            <person name="Alexeev D.G."/>
            <person name="Kostryukova E.S."/>
            <person name="Muller R."/>
            <person name="Govorun V.M."/>
        </authorList>
    </citation>
    <scope>NUCLEOTIDE SEQUENCE [LARGE SCALE GENOMIC DNA]</scope>
    <source>
        <strain evidence="7 8">KOS6</strain>
    </source>
</reference>
<evidence type="ECO:0000256" key="1">
    <source>
        <dbReference type="ARBA" id="ARBA00022617"/>
    </source>
</evidence>
<comment type="caution">
    <text evidence="7">The sequence shown here is derived from an EMBL/GenBank/DDBJ whole genome shotgun (WGS) entry which is preliminary data.</text>
</comment>
<keyword evidence="3 4" id="KW-0408">Iron</keyword>
<dbReference type="SUPFAM" id="SSF46626">
    <property type="entry name" value="Cytochrome c"/>
    <property type="match status" value="1"/>
</dbReference>
<gene>
    <name evidence="7" type="ORF">B597_009420</name>
</gene>
<dbReference type="HOGENOM" id="CLU_089635_0_0_6"/>
<dbReference type="RefSeq" id="WP_003293399.1">
    <property type="nucleotide sequence ID" value="NZ_KK020675.1"/>
</dbReference>
<organism evidence="7 8">
    <name type="scientific">Stutzerimonas stutzeri KOS6</name>
    <dbReference type="NCBI Taxonomy" id="1218352"/>
    <lineage>
        <taxon>Bacteria</taxon>
        <taxon>Pseudomonadati</taxon>
        <taxon>Pseudomonadota</taxon>
        <taxon>Gammaproteobacteria</taxon>
        <taxon>Pseudomonadales</taxon>
        <taxon>Pseudomonadaceae</taxon>
        <taxon>Stutzerimonas</taxon>
    </lineage>
</organism>
<dbReference type="InterPro" id="IPR009056">
    <property type="entry name" value="Cyt_c-like_dom"/>
</dbReference>
<evidence type="ECO:0000259" key="6">
    <source>
        <dbReference type="PROSITE" id="PS51007"/>
    </source>
</evidence>
<feature type="domain" description="Cytochrome c" evidence="6">
    <location>
        <begin position="68"/>
        <end position="154"/>
    </location>
</feature>
<name>A0A061JSL7_STUST</name>
<dbReference type="GO" id="GO:0009055">
    <property type="term" value="F:electron transfer activity"/>
    <property type="evidence" value="ECO:0007669"/>
    <property type="project" value="InterPro"/>
</dbReference>
<dbReference type="EMBL" id="AMCZ02000009">
    <property type="protein sequence ID" value="EWC41628.1"/>
    <property type="molecule type" value="Genomic_DNA"/>
</dbReference>
<keyword evidence="1 4" id="KW-0349">Heme</keyword>
<evidence type="ECO:0000256" key="2">
    <source>
        <dbReference type="ARBA" id="ARBA00022723"/>
    </source>
</evidence>
<feature type="region of interest" description="Disordered" evidence="5">
    <location>
        <begin position="165"/>
        <end position="233"/>
    </location>
</feature>
<dbReference type="Gene3D" id="1.10.760.10">
    <property type="entry name" value="Cytochrome c-like domain"/>
    <property type="match status" value="1"/>
</dbReference>
<keyword evidence="2 4" id="KW-0479">Metal-binding</keyword>
<dbReference type="eggNOG" id="COG2010">
    <property type="taxonomic scope" value="Bacteria"/>
</dbReference>
<dbReference type="InterPro" id="IPR036909">
    <property type="entry name" value="Cyt_c-like_dom_sf"/>
</dbReference>
<dbReference type="PROSITE" id="PS51007">
    <property type="entry name" value="CYTC"/>
    <property type="match status" value="1"/>
</dbReference>
<dbReference type="GO" id="GO:0046872">
    <property type="term" value="F:metal ion binding"/>
    <property type="evidence" value="ECO:0007669"/>
    <property type="project" value="UniProtKB-KW"/>
</dbReference>
<evidence type="ECO:0000256" key="5">
    <source>
        <dbReference type="SAM" id="MobiDB-lite"/>
    </source>
</evidence>
<accession>A0A061JSL7</accession>
<sequence length="233" mass="24812">MKTVLATLALSTLLVAGGAAVVVYSGIIDVGADAPHSAPLHAVLETTRERAVAVRADDIEVPTLGSAEQIRSGAGNYAAMCVGCHLAPGVEPTELSQGLYPAPPALAESSRDNDPAATFWVIKHGLKSTGMPAWGRFMEDRYIWSLVAFVEQLPSLTPMEYQTLVDSSDGHQHGGDETDMHDHSGQHPAPAVDRQPAGEAHHQGVHDEQTPAQSETASEADVHHHPDRSRHVH</sequence>
<feature type="compositionally biased region" description="Basic and acidic residues" evidence="5">
    <location>
        <begin position="199"/>
        <end position="209"/>
    </location>
</feature>
<dbReference type="Proteomes" id="UP000026923">
    <property type="component" value="Unassembled WGS sequence"/>
</dbReference>
<dbReference type="AlphaFoldDB" id="A0A061JSL7"/>